<evidence type="ECO:0000313" key="1">
    <source>
        <dbReference type="EMBL" id="KAJ5552496.1"/>
    </source>
</evidence>
<proteinExistence type="predicted"/>
<keyword evidence="2" id="KW-1185">Reference proteome</keyword>
<protein>
    <submittedName>
        <fullName evidence="1">Uncharacterized protein</fullName>
    </submittedName>
</protein>
<organism evidence="1 2">
    <name type="scientific">Penicillium frequentans</name>
    <dbReference type="NCBI Taxonomy" id="3151616"/>
    <lineage>
        <taxon>Eukaryota</taxon>
        <taxon>Fungi</taxon>
        <taxon>Dikarya</taxon>
        <taxon>Ascomycota</taxon>
        <taxon>Pezizomycotina</taxon>
        <taxon>Eurotiomycetes</taxon>
        <taxon>Eurotiomycetidae</taxon>
        <taxon>Eurotiales</taxon>
        <taxon>Aspergillaceae</taxon>
        <taxon>Penicillium</taxon>
    </lineage>
</organism>
<comment type="caution">
    <text evidence="1">The sequence shown here is derived from an EMBL/GenBank/DDBJ whole genome shotgun (WGS) entry which is preliminary data.</text>
</comment>
<reference evidence="1 2" key="1">
    <citation type="journal article" date="2023" name="IMA Fungus">
        <title>Comparative genomic study of the Penicillium genus elucidates a diverse pangenome and 15 lateral gene transfer events.</title>
        <authorList>
            <person name="Petersen C."/>
            <person name="Sorensen T."/>
            <person name="Nielsen M.R."/>
            <person name="Sondergaard T.E."/>
            <person name="Sorensen J.L."/>
            <person name="Fitzpatrick D.A."/>
            <person name="Frisvad J.C."/>
            <person name="Nielsen K.L."/>
        </authorList>
    </citation>
    <scope>NUCLEOTIDE SEQUENCE [LARGE SCALE GENOMIC DNA]</scope>
    <source>
        <strain evidence="1 2">IBT 35679</strain>
    </source>
</reference>
<dbReference type="AlphaFoldDB" id="A0AAD6D2K9"/>
<dbReference type="EMBL" id="JAQIZZ010000002">
    <property type="protein sequence ID" value="KAJ5552496.1"/>
    <property type="molecule type" value="Genomic_DNA"/>
</dbReference>
<gene>
    <name evidence="1" type="ORF">N7494_001874</name>
</gene>
<accession>A0AAD6D2K9</accession>
<dbReference type="Proteomes" id="UP001220324">
    <property type="component" value="Unassembled WGS sequence"/>
</dbReference>
<sequence>MLEIYRREVLRLKDLSSGAYQADDSRDRAAQYSLLVDRSGEAIARHISGQPLSTARGYISAWGMCVPNDIQDYERDVLGGETNNLVRGLTSDQQVVDAAYTVLLIIERAVEHEDFDMSDLIIGTASFFLQCWRYNAAKQFAFYDPQTVRAFVYSRPPQVADLLEQVQEIYPSQQSWSDTYGILYDRLEARLKTLYWNCTCDSVPEGHENWALLAEALNGTLNEQVEEATLLSLSQMCIGASHGDIRCECALDLSCFEGFVRFFHPDIGLVPRMQYRTNTANGNSLAE</sequence>
<evidence type="ECO:0000313" key="2">
    <source>
        <dbReference type="Proteomes" id="UP001220324"/>
    </source>
</evidence>
<name>A0AAD6D2K9_9EURO</name>